<dbReference type="SUPFAM" id="SSF53098">
    <property type="entry name" value="Ribonuclease H-like"/>
    <property type="match status" value="1"/>
</dbReference>
<sequence length="347" mass="38341">MASQAALLKQKEQPGPTCALSSLPTPTLAALVSLCTREWRSAPHQNLLRPSIAKRSEIVNTITACIGQRFSTFSTDPVLLASEVFDPVNMPAEDIISAIQQMLTEKESKYPNLLHLVRIVLVFPVSTSQVEHQFSTKKRMQGDWRLRLKTSTIEDLLLIKSQAYDPVAYESRRRGGKMYFRMSKDHFDELLGKVGPLITKADTSMRLSIGPAERLAICLRLRMEGKRLLKNNSSSSSTNTTTGGVVEDEVGWRQVLPGDIAGRLTNVVERAPVSLCRRIRLHENWVPLQASPHSRAVDDSVGVEHGDDLEDEGLPQTLGHRVTAAQKLQGALHHPAGIGLSWVDTAC</sequence>
<dbReference type="Proteomes" id="UP000518266">
    <property type="component" value="Unassembled WGS sequence"/>
</dbReference>
<dbReference type="AlphaFoldDB" id="A0A7J5YZD6"/>
<dbReference type="InterPro" id="IPR008906">
    <property type="entry name" value="HATC_C_dom"/>
</dbReference>
<dbReference type="PANTHER" id="PTHR46880:SF9">
    <property type="entry name" value="ZINC FINGER PROTEIN 862"/>
    <property type="match status" value="1"/>
</dbReference>
<proteinExistence type="predicted"/>
<dbReference type="EMBL" id="JAAKFY010000007">
    <property type="protein sequence ID" value="KAF3854159.1"/>
    <property type="molecule type" value="Genomic_DNA"/>
</dbReference>
<gene>
    <name evidence="2" type="ORF">F7725_022214</name>
</gene>
<dbReference type="InterPro" id="IPR012337">
    <property type="entry name" value="RNaseH-like_sf"/>
</dbReference>
<evidence type="ECO:0000313" key="3">
    <source>
        <dbReference type="Proteomes" id="UP000518266"/>
    </source>
</evidence>
<keyword evidence="3" id="KW-1185">Reference proteome</keyword>
<evidence type="ECO:0000259" key="1">
    <source>
        <dbReference type="Pfam" id="PF05699"/>
    </source>
</evidence>
<accession>A0A7J5YZD6</accession>
<dbReference type="OrthoDB" id="6781255at2759"/>
<reference evidence="2 3" key="1">
    <citation type="submission" date="2020-03" db="EMBL/GenBank/DDBJ databases">
        <title>Dissostichus mawsoni Genome sequencing and assembly.</title>
        <authorList>
            <person name="Park H."/>
        </authorList>
    </citation>
    <scope>NUCLEOTIDE SEQUENCE [LARGE SCALE GENOMIC DNA]</scope>
    <source>
        <strain evidence="2">DM0001</strain>
        <tissue evidence="2">Muscle</tissue>
    </source>
</reference>
<protein>
    <recommendedName>
        <fullName evidence="1">HAT C-terminal dimerisation domain-containing protein</fullName>
    </recommendedName>
</protein>
<evidence type="ECO:0000313" key="2">
    <source>
        <dbReference type="EMBL" id="KAF3854159.1"/>
    </source>
</evidence>
<organism evidence="2 3">
    <name type="scientific">Dissostichus mawsoni</name>
    <name type="common">Antarctic cod</name>
    <dbReference type="NCBI Taxonomy" id="36200"/>
    <lineage>
        <taxon>Eukaryota</taxon>
        <taxon>Metazoa</taxon>
        <taxon>Chordata</taxon>
        <taxon>Craniata</taxon>
        <taxon>Vertebrata</taxon>
        <taxon>Euteleostomi</taxon>
        <taxon>Actinopterygii</taxon>
        <taxon>Neopterygii</taxon>
        <taxon>Teleostei</taxon>
        <taxon>Neoteleostei</taxon>
        <taxon>Acanthomorphata</taxon>
        <taxon>Eupercaria</taxon>
        <taxon>Perciformes</taxon>
        <taxon>Notothenioidei</taxon>
        <taxon>Nototheniidae</taxon>
        <taxon>Dissostichus</taxon>
    </lineage>
</organism>
<feature type="domain" description="HAT C-terminal dimerisation" evidence="1">
    <location>
        <begin position="104"/>
        <end position="161"/>
    </location>
</feature>
<name>A0A7J5YZD6_DISMA</name>
<dbReference type="Pfam" id="PF05699">
    <property type="entry name" value="Dimer_Tnp_hAT"/>
    <property type="match status" value="1"/>
</dbReference>
<dbReference type="GO" id="GO:0046983">
    <property type="term" value="F:protein dimerization activity"/>
    <property type="evidence" value="ECO:0007669"/>
    <property type="project" value="InterPro"/>
</dbReference>
<dbReference type="PANTHER" id="PTHR46880">
    <property type="entry name" value="RAS-ASSOCIATING DOMAIN-CONTAINING PROTEIN"/>
    <property type="match status" value="1"/>
</dbReference>
<comment type="caution">
    <text evidence="2">The sequence shown here is derived from an EMBL/GenBank/DDBJ whole genome shotgun (WGS) entry which is preliminary data.</text>
</comment>